<feature type="domain" description="DUF1918" evidence="1">
    <location>
        <begin position="1"/>
        <end position="57"/>
    </location>
</feature>
<evidence type="ECO:0000313" key="2">
    <source>
        <dbReference type="EMBL" id="NKY96350.1"/>
    </source>
</evidence>
<dbReference type="InterPro" id="IPR015035">
    <property type="entry name" value="DUF1918"/>
</dbReference>
<dbReference type="RefSeq" id="WP_017563658.1">
    <property type="nucleotide sequence ID" value="NZ_JAAXPG010000001.1"/>
</dbReference>
<sequence>MRASIGDYVRTHGVVSTEGQHVGEIVEIRGADDGPPYVVRFPDGEERLVYPGPETVVEPRHPVD</sequence>
<reference evidence="2 3" key="1">
    <citation type="submission" date="2020-04" db="EMBL/GenBank/DDBJ databases">
        <title>MicrobeNet Type strains.</title>
        <authorList>
            <person name="Nicholson A.C."/>
        </authorList>
    </citation>
    <scope>NUCLEOTIDE SEQUENCE [LARGE SCALE GENOMIC DNA]</scope>
    <source>
        <strain evidence="2 3">ATCC 23612</strain>
    </source>
</reference>
<name>A0A7X6M8J5_9ACTN</name>
<dbReference type="Pfam" id="PF08940">
    <property type="entry name" value="DUF1918"/>
    <property type="match status" value="1"/>
</dbReference>
<dbReference type="AlphaFoldDB" id="A0A7X6M8J5"/>
<proteinExistence type="predicted"/>
<dbReference type="SUPFAM" id="SSF50118">
    <property type="entry name" value="Cell growth inhibitor/plasmid maintenance toxic component"/>
    <property type="match status" value="1"/>
</dbReference>
<dbReference type="Proteomes" id="UP000553209">
    <property type="component" value="Unassembled WGS sequence"/>
</dbReference>
<gene>
    <name evidence="2" type="ORF">HGB44_01480</name>
</gene>
<dbReference type="EMBL" id="JAAXPG010000001">
    <property type="protein sequence ID" value="NKY96350.1"/>
    <property type="molecule type" value="Genomic_DNA"/>
</dbReference>
<keyword evidence="3" id="KW-1185">Reference proteome</keyword>
<dbReference type="Gene3D" id="2.30.30.440">
    <property type="entry name" value="Domain of unknown function DUF1918"/>
    <property type="match status" value="1"/>
</dbReference>
<accession>A0A7X6M8J5</accession>
<protein>
    <submittedName>
        <fullName evidence="2">DUF1918 domain-containing protein</fullName>
    </submittedName>
</protein>
<evidence type="ECO:0000259" key="1">
    <source>
        <dbReference type="Pfam" id="PF08940"/>
    </source>
</evidence>
<organism evidence="2 3">
    <name type="scientific">Nocardiopsis alborubida</name>
    <dbReference type="NCBI Taxonomy" id="146802"/>
    <lineage>
        <taxon>Bacteria</taxon>
        <taxon>Bacillati</taxon>
        <taxon>Actinomycetota</taxon>
        <taxon>Actinomycetes</taxon>
        <taxon>Streptosporangiales</taxon>
        <taxon>Nocardiopsidaceae</taxon>
        <taxon>Nocardiopsis</taxon>
    </lineage>
</organism>
<comment type="caution">
    <text evidence="2">The sequence shown here is derived from an EMBL/GenBank/DDBJ whole genome shotgun (WGS) entry which is preliminary data.</text>
</comment>
<evidence type="ECO:0000313" key="3">
    <source>
        <dbReference type="Proteomes" id="UP000553209"/>
    </source>
</evidence>